<dbReference type="InterPro" id="IPR043968">
    <property type="entry name" value="SGNH"/>
</dbReference>
<feature type="transmembrane region" description="Helical" evidence="1">
    <location>
        <begin position="323"/>
        <end position="345"/>
    </location>
</feature>
<feature type="transmembrane region" description="Helical" evidence="1">
    <location>
        <begin position="94"/>
        <end position="111"/>
    </location>
</feature>
<dbReference type="GO" id="GO:0016747">
    <property type="term" value="F:acyltransferase activity, transferring groups other than amino-acyl groups"/>
    <property type="evidence" value="ECO:0007669"/>
    <property type="project" value="InterPro"/>
</dbReference>
<dbReference type="Proteomes" id="UP000439986">
    <property type="component" value="Unassembled WGS sequence"/>
</dbReference>
<dbReference type="InterPro" id="IPR002656">
    <property type="entry name" value="Acyl_transf_3_dom"/>
</dbReference>
<feature type="transmembrane region" description="Helical" evidence="1">
    <location>
        <begin position="183"/>
        <end position="203"/>
    </location>
</feature>
<name>A0A844D833_9BURK</name>
<dbReference type="AlphaFoldDB" id="A0A844D833"/>
<dbReference type="GO" id="GO:0016020">
    <property type="term" value="C:membrane"/>
    <property type="evidence" value="ECO:0007669"/>
    <property type="project" value="TreeGrafter"/>
</dbReference>
<feature type="transmembrane region" description="Helical" evidence="1">
    <location>
        <begin position="154"/>
        <end position="176"/>
    </location>
</feature>
<dbReference type="Pfam" id="PF19040">
    <property type="entry name" value="SGNH"/>
    <property type="match status" value="1"/>
</dbReference>
<keyword evidence="5" id="KW-1185">Reference proteome</keyword>
<protein>
    <submittedName>
        <fullName evidence="4">Acyltransferase family protein</fullName>
    </submittedName>
</protein>
<dbReference type="Pfam" id="PF01757">
    <property type="entry name" value="Acyl_transf_3"/>
    <property type="match status" value="1"/>
</dbReference>
<accession>A0A844D833</accession>
<keyword evidence="4" id="KW-0808">Transferase</keyword>
<evidence type="ECO:0000313" key="5">
    <source>
        <dbReference type="Proteomes" id="UP000439986"/>
    </source>
</evidence>
<dbReference type="InterPro" id="IPR050879">
    <property type="entry name" value="Acyltransferase_3"/>
</dbReference>
<proteinExistence type="predicted"/>
<organism evidence="4 5">
    <name type="scientific">Duganella aquatilis</name>
    <dbReference type="NCBI Taxonomy" id="2666082"/>
    <lineage>
        <taxon>Bacteria</taxon>
        <taxon>Pseudomonadati</taxon>
        <taxon>Pseudomonadota</taxon>
        <taxon>Betaproteobacteria</taxon>
        <taxon>Burkholderiales</taxon>
        <taxon>Oxalobacteraceae</taxon>
        <taxon>Telluria group</taxon>
        <taxon>Duganella</taxon>
    </lineage>
</organism>
<sequence length="688" mass="76416">MNLLTSGAELERPAAAALAPVHPKYRADIDGLRAVAVLSVVVFHAFPQALRGGFIGVDIFFVISGFLISTIIMTNLERGSFSVADFYGRRVRRIFPVLLLVMAACYAWGWFSMMGDQYKQLGKHIAGGAGFVSNWVLWKEQGYFDLAAQTKPLLHLWSLGVEEQFYILWPALLWLAYRRGYHLLTLSLVLALVSFVINIKLIHKDPVGAFYAPHARFWQMLSGSALAWLTLHGRNLLGRHRPRADAWLGQVIYAPPRASGTLADTQSVLGALLIAGGVLTIHEDSVFPGWRALIPTLGAVLLIAAGSQAWFNRKVLTHPALVWLGLISFPLYLWHWPLLVFAGMFEVSGPDAALRVGVLAAALLLAWLSYRLLERPLRSGRNNQRKTTVLVSLMVLLALVGYDTYRRDGMSFRLKERQEFSDYFSNDPGTWNLFNRVGYPQKNHTECEFFDIASYRAGHITQVPRPAISANCYQRDPSRPKVVLIWGDSHAEHLSYGLRKNLPTNWQVLQVASSSCNPSLEAAGPSGDNQCIQSNWFALKTIQDVHPDVVLVGQNEGHSMANFRHLEAGLKALGVPRVVFTGPVPHWRASLPTLMMTDLWLTKPRYTTRGLKTDVVALDRELKAGFAGGDGSVVYLDIMDVFCRPEGCMTYLGADPKTGLTSFDYGHLMPEASDYLARQALVKAVTGT</sequence>
<feature type="domain" description="SGNH" evidence="3">
    <location>
        <begin position="470"/>
        <end position="679"/>
    </location>
</feature>
<dbReference type="PANTHER" id="PTHR23028">
    <property type="entry name" value="ACETYLTRANSFERASE"/>
    <property type="match status" value="1"/>
</dbReference>
<gene>
    <name evidence="4" type="ORF">GJ698_23770</name>
</gene>
<feature type="transmembrane region" description="Helical" evidence="1">
    <location>
        <begin position="53"/>
        <end position="73"/>
    </location>
</feature>
<reference evidence="4 5" key="1">
    <citation type="submission" date="2019-11" db="EMBL/GenBank/DDBJ databases">
        <title>Novel species isolated from a subtropical stream in China.</title>
        <authorList>
            <person name="Lu H."/>
        </authorList>
    </citation>
    <scope>NUCLEOTIDE SEQUENCE [LARGE SCALE GENOMIC DNA]</scope>
    <source>
        <strain evidence="4 5">FT26W</strain>
    </source>
</reference>
<evidence type="ECO:0000313" key="4">
    <source>
        <dbReference type="EMBL" id="MRW87091.1"/>
    </source>
</evidence>
<dbReference type="PANTHER" id="PTHR23028:SF53">
    <property type="entry name" value="ACYL_TRANSF_3 DOMAIN-CONTAINING PROTEIN"/>
    <property type="match status" value="1"/>
</dbReference>
<keyword evidence="1" id="KW-0812">Transmembrane</keyword>
<dbReference type="RefSeq" id="WP_154360343.1">
    <property type="nucleotide sequence ID" value="NZ_WKJL01000022.1"/>
</dbReference>
<feature type="transmembrane region" description="Helical" evidence="1">
    <location>
        <begin position="389"/>
        <end position="405"/>
    </location>
</feature>
<dbReference type="EMBL" id="WKJL01000022">
    <property type="protein sequence ID" value="MRW87091.1"/>
    <property type="molecule type" value="Genomic_DNA"/>
</dbReference>
<dbReference type="GO" id="GO:0009103">
    <property type="term" value="P:lipopolysaccharide biosynthetic process"/>
    <property type="evidence" value="ECO:0007669"/>
    <property type="project" value="TreeGrafter"/>
</dbReference>
<keyword evidence="1" id="KW-1133">Transmembrane helix</keyword>
<feature type="transmembrane region" description="Helical" evidence="1">
    <location>
        <begin position="352"/>
        <end position="369"/>
    </location>
</feature>
<evidence type="ECO:0000259" key="2">
    <source>
        <dbReference type="Pfam" id="PF01757"/>
    </source>
</evidence>
<evidence type="ECO:0000256" key="1">
    <source>
        <dbReference type="SAM" id="Phobius"/>
    </source>
</evidence>
<evidence type="ECO:0000259" key="3">
    <source>
        <dbReference type="Pfam" id="PF19040"/>
    </source>
</evidence>
<feature type="domain" description="Acyltransferase 3" evidence="2">
    <location>
        <begin position="27"/>
        <end position="370"/>
    </location>
</feature>
<comment type="caution">
    <text evidence="4">The sequence shown here is derived from an EMBL/GenBank/DDBJ whole genome shotgun (WGS) entry which is preliminary data.</text>
</comment>
<keyword evidence="4" id="KW-0012">Acyltransferase</keyword>
<keyword evidence="1" id="KW-0472">Membrane</keyword>
<feature type="transmembrane region" description="Helical" evidence="1">
    <location>
        <begin position="292"/>
        <end position="311"/>
    </location>
</feature>